<dbReference type="SUPFAM" id="SSF51430">
    <property type="entry name" value="NAD(P)-linked oxidoreductase"/>
    <property type="match status" value="1"/>
</dbReference>
<dbReference type="KEGG" id="sapo:SAPIO_CDS2202"/>
<evidence type="ECO:0000313" key="3">
    <source>
        <dbReference type="EMBL" id="KEZ45373.1"/>
    </source>
</evidence>
<keyword evidence="1" id="KW-0560">Oxidoreductase</keyword>
<dbReference type="AlphaFoldDB" id="A0A084GDG1"/>
<sequence length="310" mass="34447">MAPTNSVELIFGTAWISNPPDPYWAQSDAHILEAYAALKKHGITKLDTSVIYQDSEAKLGETEAAKSHSFRIGTKWPGGFAMDRLQPTQKEVLHEINASLERLGVEQVDVYYFHAPFAGWDLRPILAAVNDAFKAGAFRDLGSPASPRRKSRRKVEDDLFPLFRELGVAFYAYSPTVGGFLAKARQDVESGQGRFGAEFLEIAEDEGVSRIELAYRWIRFHSALRFEHGDAIVSGTSNIYQLEKTLNLFNKGPLSSWASQLIEETWESIKDDAGADNFAALSGNLKVLGQHITLILPAKLYRGLESRGEP</sequence>
<dbReference type="OMA" id="CREKNYV"/>
<dbReference type="PANTHER" id="PTHR43364:SF4">
    <property type="entry name" value="NAD(P)-LINKED OXIDOREDUCTASE SUPERFAMILY PROTEIN"/>
    <property type="match status" value="1"/>
</dbReference>
<feature type="domain" description="NADP-dependent oxidoreductase" evidence="2">
    <location>
        <begin position="152"/>
        <end position="265"/>
    </location>
</feature>
<name>A0A084GDG1_PSEDA</name>
<protein>
    <submittedName>
        <fullName evidence="3">Aldehyde reductase</fullName>
    </submittedName>
</protein>
<evidence type="ECO:0000259" key="2">
    <source>
        <dbReference type="Pfam" id="PF00248"/>
    </source>
</evidence>
<feature type="domain" description="NADP-dependent oxidoreductase" evidence="2">
    <location>
        <begin position="8"/>
        <end position="142"/>
    </location>
</feature>
<evidence type="ECO:0000313" key="4">
    <source>
        <dbReference type="Proteomes" id="UP000028545"/>
    </source>
</evidence>
<dbReference type="RefSeq" id="XP_016645172.1">
    <property type="nucleotide sequence ID" value="XM_016785294.1"/>
</dbReference>
<reference evidence="3 4" key="1">
    <citation type="journal article" date="2014" name="Genome Announc.">
        <title>Draft genome sequence of the pathogenic fungus Scedosporium apiospermum.</title>
        <authorList>
            <person name="Vandeputte P."/>
            <person name="Ghamrawi S."/>
            <person name="Rechenmann M."/>
            <person name="Iltis A."/>
            <person name="Giraud S."/>
            <person name="Fleury M."/>
            <person name="Thornton C."/>
            <person name="Delhaes L."/>
            <person name="Meyer W."/>
            <person name="Papon N."/>
            <person name="Bouchara J.P."/>
        </authorList>
    </citation>
    <scope>NUCLEOTIDE SEQUENCE [LARGE SCALE GENOMIC DNA]</scope>
    <source>
        <strain evidence="3 4">IHEM 14462</strain>
    </source>
</reference>
<dbReference type="PANTHER" id="PTHR43364">
    <property type="entry name" value="NADH-SPECIFIC METHYLGLYOXAL REDUCTASE-RELATED"/>
    <property type="match status" value="1"/>
</dbReference>
<dbReference type="VEuPathDB" id="FungiDB:SAPIO_CDS2202"/>
<dbReference type="InterPro" id="IPR036812">
    <property type="entry name" value="NAD(P)_OxRdtase_dom_sf"/>
</dbReference>
<dbReference type="InterPro" id="IPR050523">
    <property type="entry name" value="AKR_Detox_Biosynth"/>
</dbReference>
<proteinExistence type="predicted"/>
<dbReference type="Proteomes" id="UP000028545">
    <property type="component" value="Unassembled WGS sequence"/>
</dbReference>
<gene>
    <name evidence="3" type="ORF">SAPIO_CDS2202</name>
</gene>
<dbReference type="Gene3D" id="3.20.20.100">
    <property type="entry name" value="NADP-dependent oxidoreductase domain"/>
    <property type="match status" value="1"/>
</dbReference>
<dbReference type="HOGENOM" id="CLU_023205_1_1_1"/>
<accession>A0A084GDG1</accession>
<keyword evidence="4" id="KW-1185">Reference proteome</keyword>
<dbReference type="InterPro" id="IPR023210">
    <property type="entry name" value="NADP_OxRdtase_dom"/>
</dbReference>
<dbReference type="OrthoDB" id="2310150at2759"/>
<comment type="caution">
    <text evidence="3">The sequence shown here is derived from an EMBL/GenBank/DDBJ whole genome shotgun (WGS) entry which is preliminary data.</text>
</comment>
<dbReference type="Pfam" id="PF00248">
    <property type="entry name" value="Aldo_ket_red"/>
    <property type="match status" value="2"/>
</dbReference>
<organism evidence="3 4">
    <name type="scientific">Pseudallescheria apiosperma</name>
    <name type="common">Scedosporium apiospermum</name>
    <dbReference type="NCBI Taxonomy" id="563466"/>
    <lineage>
        <taxon>Eukaryota</taxon>
        <taxon>Fungi</taxon>
        <taxon>Dikarya</taxon>
        <taxon>Ascomycota</taxon>
        <taxon>Pezizomycotina</taxon>
        <taxon>Sordariomycetes</taxon>
        <taxon>Hypocreomycetidae</taxon>
        <taxon>Microascales</taxon>
        <taxon>Microascaceae</taxon>
        <taxon>Scedosporium</taxon>
    </lineage>
</organism>
<evidence type="ECO:0000256" key="1">
    <source>
        <dbReference type="ARBA" id="ARBA00023002"/>
    </source>
</evidence>
<dbReference type="GO" id="GO:0016491">
    <property type="term" value="F:oxidoreductase activity"/>
    <property type="evidence" value="ECO:0007669"/>
    <property type="project" value="UniProtKB-KW"/>
</dbReference>
<dbReference type="EMBL" id="JOWA01000085">
    <property type="protein sequence ID" value="KEZ45373.1"/>
    <property type="molecule type" value="Genomic_DNA"/>
</dbReference>
<dbReference type="GeneID" id="27721274"/>